<evidence type="ECO:0000313" key="2">
    <source>
        <dbReference type="EMBL" id="EHJ60298.1"/>
    </source>
</evidence>
<dbReference type="PATRIC" id="fig|1088721.3.peg.2617"/>
<feature type="transmembrane region" description="Helical" evidence="1">
    <location>
        <begin position="201"/>
        <end position="221"/>
    </location>
</feature>
<dbReference type="STRING" id="1088721.JI59_06845"/>
<gene>
    <name evidence="2" type="ORF">NSU_2646</name>
</gene>
<evidence type="ECO:0000256" key="1">
    <source>
        <dbReference type="SAM" id="Phobius"/>
    </source>
</evidence>
<feature type="transmembrane region" description="Helical" evidence="1">
    <location>
        <begin position="86"/>
        <end position="110"/>
    </location>
</feature>
<proteinExistence type="predicted"/>
<feature type="transmembrane region" description="Helical" evidence="1">
    <location>
        <begin position="16"/>
        <end position="33"/>
    </location>
</feature>
<comment type="caution">
    <text evidence="2">The sequence shown here is derived from an EMBL/GenBank/DDBJ whole genome shotgun (WGS) entry which is preliminary data.</text>
</comment>
<dbReference type="GO" id="GO:0005886">
    <property type="term" value="C:plasma membrane"/>
    <property type="evidence" value="ECO:0007669"/>
    <property type="project" value="TreeGrafter"/>
</dbReference>
<sequence>MRVFAEDAQCLGEDEVLISAIGLAGALILLIWMTVRGVNILLAGPVAAAIVAWTSGLAWLPPLATEGAPDFATAYMKGFTGFFGDWFLMFLLGAIFGEVMSASGAAASVAHWVVRKIGICHAVLAVVAACAILTYGGVSVFIVGFAVYPLAVHLFREADMPRRFIPGALCFGSVTFTMTSAGSPEIQNLIPMQYLGTDAYAGWQVSLVVAVMMAGLGYFLLDRMVKRAVARGERFESRPGDDVSSADRHLPHPLLCILPLVAVLGVFMLFQYPQAIAGLAALLPRESLGKWALIVALGAGTAIAVLIGLRSRGAMPAAFSRGATGAVVAITNTCAVVGFGAVASLSPAFQAALDAVQHMPGDPLIGAAIAVTVIAGLTGSASGGQSIALPLLAPGYLAMGADPSQLHRTVAIASGALDSLPHNGYVVTTIRAICGETHRDAYPAVGLLTVVVPTIGLVLAIALFAIS</sequence>
<feature type="transmembrane region" description="Helical" evidence="1">
    <location>
        <begin position="322"/>
        <end position="343"/>
    </location>
</feature>
<feature type="transmembrane region" description="Helical" evidence="1">
    <location>
        <begin position="122"/>
        <end position="151"/>
    </location>
</feature>
<dbReference type="PANTHER" id="PTHR30354:SF7">
    <property type="entry name" value="BLL7963 PROTEIN"/>
    <property type="match status" value="1"/>
</dbReference>
<feature type="transmembrane region" description="Helical" evidence="1">
    <location>
        <begin position="254"/>
        <end position="271"/>
    </location>
</feature>
<dbReference type="AlphaFoldDB" id="G6EE76"/>
<keyword evidence="1" id="KW-1133">Transmembrane helix</keyword>
<reference evidence="2 3" key="1">
    <citation type="journal article" date="2012" name="J. Bacteriol.">
        <title>Genome sequence of benzo(a)pyrene-degrading bacterium Novosphingobium pentaromativorans US6-1.</title>
        <authorList>
            <person name="Luo Y.R."/>
            <person name="Kang S.G."/>
            <person name="Kim S.J."/>
            <person name="Kim M.R."/>
            <person name="Li N."/>
            <person name="Lee J.H."/>
            <person name="Kwon K.K."/>
        </authorList>
    </citation>
    <scope>NUCLEOTIDE SEQUENCE [LARGE SCALE GENOMIC DNA]</scope>
    <source>
        <strain evidence="2 3">US6-1</strain>
    </source>
</reference>
<evidence type="ECO:0000313" key="3">
    <source>
        <dbReference type="Proteomes" id="UP000004030"/>
    </source>
</evidence>
<dbReference type="GO" id="GO:0015128">
    <property type="term" value="F:gluconate transmembrane transporter activity"/>
    <property type="evidence" value="ECO:0007669"/>
    <property type="project" value="InterPro"/>
</dbReference>
<keyword evidence="1" id="KW-0472">Membrane</keyword>
<dbReference type="InterPro" id="IPR003474">
    <property type="entry name" value="Glcn_transporter"/>
</dbReference>
<keyword evidence="3" id="KW-1185">Reference proteome</keyword>
<feature type="transmembrane region" description="Helical" evidence="1">
    <location>
        <begin position="363"/>
        <end position="381"/>
    </location>
</feature>
<organism evidence="2 3">
    <name type="scientific">Novosphingobium pentaromativorans US6-1</name>
    <dbReference type="NCBI Taxonomy" id="1088721"/>
    <lineage>
        <taxon>Bacteria</taxon>
        <taxon>Pseudomonadati</taxon>
        <taxon>Pseudomonadota</taxon>
        <taxon>Alphaproteobacteria</taxon>
        <taxon>Sphingomonadales</taxon>
        <taxon>Sphingomonadaceae</taxon>
        <taxon>Novosphingobium</taxon>
    </lineage>
</organism>
<dbReference type="Proteomes" id="UP000004030">
    <property type="component" value="Unassembled WGS sequence"/>
</dbReference>
<accession>G6EE76</accession>
<name>G6EE76_9SPHN</name>
<dbReference type="PANTHER" id="PTHR30354">
    <property type="entry name" value="GNT FAMILY GLUCONATE TRANSPORTER"/>
    <property type="match status" value="1"/>
</dbReference>
<feature type="transmembrane region" description="Helical" evidence="1">
    <location>
        <begin position="40"/>
        <end position="60"/>
    </location>
</feature>
<feature type="transmembrane region" description="Helical" evidence="1">
    <location>
        <begin position="441"/>
        <end position="466"/>
    </location>
</feature>
<dbReference type="EMBL" id="AGFM01000039">
    <property type="protein sequence ID" value="EHJ60298.1"/>
    <property type="molecule type" value="Genomic_DNA"/>
</dbReference>
<feature type="transmembrane region" description="Helical" evidence="1">
    <location>
        <begin position="291"/>
        <end position="310"/>
    </location>
</feature>
<protein>
    <recommendedName>
        <fullName evidence="4">Citrate transporter</fullName>
    </recommendedName>
</protein>
<dbReference type="OrthoDB" id="86125at2"/>
<dbReference type="eggNOG" id="COG2610">
    <property type="taxonomic scope" value="Bacteria"/>
</dbReference>
<keyword evidence="1" id="KW-0812">Transmembrane</keyword>
<evidence type="ECO:0008006" key="4">
    <source>
        <dbReference type="Google" id="ProtNLM"/>
    </source>
</evidence>